<dbReference type="EMBL" id="JAUSTI010000001">
    <property type="protein sequence ID" value="MDQ0169161.1"/>
    <property type="molecule type" value="Genomic_DNA"/>
</dbReference>
<comment type="caution">
    <text evidence="1">The sequence shown here is derived from an EMBL/GenBank/DDBJ whole genome shotgun (WGS) entry which is preliminary data.</text>
</comment>
<protein>
    <submittedName>
        <fullName evidence="1">Uncharacterized protein</fullName>
    </submittedName>
</protein>
<keyword evidence="2" id="KW-1185">Reference proteome</keyword>
<dbReference type="Proteomes" id="UP001233836">
    <property type="component" value="Unassembled WGS sequence"/>
</dbReference>
<name>A0ABT9W7D2_9BACL</name>
<evidence type="ECO:0000313" key="2">
    <source>
        <dbReference type="Proteomes" id="UP001233836"/>
    </source>
</evidence>
<organism evidence="1 2">
    <name type="scientific">Paenibacillus tundrae</name>
    <dbReference type="NCBI Taxonomy" id="528187"/>
    <lineage>
        <taxon>Bacteria</taxon>
        <taxon>Bacillati</taxon>
        <taxon>Bacillota</taxon>
        <taxon>Bacilli</taxon>
        <taxon>Bacillales</taxon>
        <taxon>Paenibacillaceae</taxon>
        <taxon>Paenibacillus</taxon>
    </lineage>
</organism>
<proteinExistence type="predicted"/>
<evidence type="ECO:0000313" key="1">
    <source>
        <dbReference type="EMBL" id="MDQ0169161.1"/>
    </source>
</evidence>
<reference evidence="1 2" key="1">
    <citation type="submission" date="2023-07" db="EMBL/GenBank/DDBJ databases">
        <title>Sorghum-associated microbial communities from plants grown in Nebraska, USA.</title>
        <authorList>
            <person name="Schachtman D."/>
        </authorList>
    </citation>
    <scope>NUCLEOTIDE SEQUENCE [LARGE SCALE GENOMIC DNA]</scope>
    <source>
        <strain evidence="1 2">DS1314</strain>
    </source>
</reference>
<accession>A0ABT9W7D2</accession>
<gene>
    <name evidence="1" type="ORF">J2T19_000598</name>
</gene>
<dbReference type="RefSeq" id="WP_307212961.1">
    <property type="nucleotide sequence ID" value="NZ_JAUSTI010000001.1"/>
</dbReference>
<sequence>MKSINDVKRKLAMTRTRYPAMLMDKLEDSYIENDQLRKELQQVHAYRKSLVRLMREVTDILNLKGKSYSQDLALERIYRWLHENKPAEQEGEAAHE</sequence>